<protein>
    <submittedName>
        <fullName evidence="1">Uncharacterized protein</fullName>
    </submittedName>
</protein>
<sequence>MAIIGMNWLIDFNTILNYSKIHSNNKHANSIINGQRAGQIVGLAYKVAPNIVTHRIKQYLKGNDTVRVKIGNDFVSDAEEVDTILNKYKDQDIDITLGYIKPDGKFVVNIKGE</sequence>
<dbReference type="EMBL" id="BK015689">
    <property type="protein sequence ID" value="DAE19958.1"/>
    <property type="molecule type" value="Genomic_DNA"/>
</dbReference>
<organism evidence="1">
    <name type="scientific">CrAss-like virus sp. ctYsL76</name>
    <dbReference type="NCBI Taxonomy" id="2826826"/>
    <lineage>
        <taxon>Viruses</taxon>
        <taxon>Duplodnaviria</taxon>
        <taxon>Heunggongvirae</taxon>
        <taxon>Uroviricota</taxon>
        <taxon>Caudoviricetes</taxon>
        <taxon>Crassvirales</taxon>
    </lineage>
</organism>
<reference evidence="1" key="1">
    <citation type="journal article" date="2021" name="Proc. Natl. Acad. Sci. U.S.A.">
        <title>A Catalog of Tens of Thousands of Viruses from Human Metagenomes Reveals Hidden Associations with Chronic Diseases.</title>
        <authorList>
            <person name="Tisza M.J."/>
            <person name="Buck C.B."/>
        </authorList>
    </citation>
    <scope>NUCLEOTIDE SEQUENCE</scope>
    <source>
        <strain evidence="1">CtYsL76</strain>
    </source>
</reference>
<evidence type="ECO:0000313" key="1">
    <source>
        <dbReference type="EMBL" id="DAE19958.1"/>
    </source>
</evidence>
<accession>A0A8S5QL08</accession>
<name>A0A8S5QL08_9CAUD</name>
<proteinExistence type="predicted"/>